<evidence type="ECO:0000313" key="2">
    <source>
        <dbReference type="EMBL" id="CAH1101364.1"/>
    </source>
</evidence>
<accession>A0A9P0CLJ4</accession>
<protein>
    <recommendedName>
        <fullName evidence="1">Amine oxidase domain-containing protein</fullName>
    </recommendedName>
</protein>
<keyword evidence="3" id="KW-1185">Reference proteome</keyword>
<dbReference type="Gene3D" id="3.50.50.60">
    <property type="entry name" value="FAD/NAD(P)-binding domain"/>
    <property type="match status" value="1"/>
</dbReference>
<feature type="domain" description="Amine oxidase" evidence="1">
    <location>
        <begin position="15"/>
        <end position="485"/>
    </location>
</feature>
<evidence type="ECO:0000313" key="3">
    <source>
        <dbReference type="Proteomes" id="UP001153636"/>
    </source>
</evidence>
<dbReference type="Pfam" id="PF01593">
    <property type="entry name" value="Amino_oxidase"/>
    <property type="match status" value="1"/>
</dbReference>
<sequence>MSDIPSVVIIGAGASGIAAATRLFENGIDNLTILEAENRIGGRIHSIEFDGSIVDLGGQWVHGEKGNIVYEMVKDLDLLSTSFNTYHDNTYYLSDGRKLDKNITDKLFKIGKEIMENEESALKYGGSFGSYFVNVFKEKILEQFKNDEEIIELAKFMQDWCQKFFICLDSAKSWYDISVRGAMSVFQPCEGDQLLNWRNRGFSTILDVLMKKIPDSTKQLPIEDKILLNKEVTRIEWDGDMAQTDSKATVTCGDGSVYAADHIIITTSVGVLKKFHKTLFIPEVPPYKANSIEHISLGTVNKILLKFPVKWWGDDTKGFSLLWTEEDSKNLVNDVPVFGPTDEHGRSWLEDVFGFYIIDSHPRVLLGWVVGTMAAEVEQLTDEDVMMGCMTILRKFVGNKYDIPEPDGVLRSQWNSNPHFCGSYVYTSIDQENNNASANDLAKPLISKRSNKPTVLFAGEATSSNQYSTVNGAIETGYREAQRLIQLYN</sequence>
<dbReference type="Proteomes" id="UP001153636">
    <property type="component" value="Chromosome 11"/>
</dbReference>
<dbReference type="InterPro" id="IPR036188">
    <property type="entry name" value="FAD/NAD-bd_sf"/>
</dbReference>
<dbReference type="GO" id="GO:0046592">
    <property type="term" value="F:polyamine oxidase activity"/>
    <property type="evidence" value="ECO:0007669"/>
    <property type="project" value="TreeGrafter"/>
</dbReference>
<proteinExistence type="predicted"/>
<dbReference type="SUPFAM" id="SSF54373">
    <property type="entry name" value="FAD-linked reductases, C-terminal domain"/>
    <property type="match status" value="1"/>
</dbReference>
<dbReference type="OrthoDB" id="5046242at2759"/>
<dbReference type="InterPro" id="IPR002937">
    <property type="entry name" value="Amino_oxidase"/>
</dbReference>
<organism evidence="2 3">
    <name type="scientific">Psylliodes chrysocephalus</name>
    <dbReference type="NCBI Taxonomy" id="3402493"/>
    <lineage>
        <taxon>Eukaryota</taxon>
        <taxon>Metazoa</taxon>
        <taxon>Ecdysozoa</taxon>
        <taxon>Arthropoda</taxon>
        <taxon>Hexapoda</taxon>
        <taxon>Insecta</taxon>
        <taxon>Pterygota</taxon>
        <taxon>Neoptera</taxon>
        <taxon>Endopterygota</taxon>
        <taxon>Coleoptera</taxon>
        <taxon>Polyphaga</taxon>
        <taxon>Cucujiformia</taxon>
        <taxon>Chrysomeloidea</taxon>
        <taxon>Chrysomelidae</taxon>
        <taxon>Galerucinae</taxon>
        <taxon>Alticini</taxon>
        <taxon>Psylliodes</taxon>
    </lineage>
</organism>
<dbReference type="InterPro" id="IPR050281">
    <property type="entry name" value="Flavin_monoamine_oxidase"/>
</dbReference>
<dbReference type="PANTHER" id="PTHR10742">
    <property type="entry name" value="FLAVIN MONOAMINE OXIDASE"/>
    <property type="match status" value="1"/>
</dbReference>
<dbReference type="PANTHER" id="PTHR10742:SF398">
    <property type="entry name" value="AMINE OXIDASE DOMAIN-CONTAINING PROTEIN-RELATED"/>
    <property type="match status" value="1"/>
</dbReference>
<dbReference type="EMBL" id="OV651823">
    <property type="protein sequence ID" value="CAH1101364.1"/>
    <property type="molecule type" value="Genomic_DNA"/>
</dbReference>
<dbReference type="AlphaFoldDB" id="A0A9P0CLJ4"/>
<name>A0A9P0CLJ4_9CUCU</name>
<dbReference type="Gene3D" id="3.90.660.10">
    <property type="match status" value="1"/>
</dbReference>
<gene>
    <name evidence="2" type="ORF">PSYICH_LOCUS2516</name>
</gene>
<evidence type="ECO:0000259" key="1">
    <source>
        <dbReference type="Pfam" id="PF01593"/>
    </source>
</evidence>
<dbReference type="SUPFAM" id="SSF51905">
    <property type="entry name" value="FAD/NAD(P)-binding domain"/>
    <property type="match status" value="1"/>
</dbReference>
<reference evidence="2" key="1">
    <citation type="submission" date="2022-01" db="EMBL/GenBank/DDBJ databases">
        <authorList>
            <person name="King R."/>
        </authorList>
    </citation>
    <scope>NUCLEOTIDE SEQUENCE</scope>
</reference>